<dbReference type="EMBL" id="AGNL01002646">
    <property type="protein sequence ID" value="EJK75931.1"/>
    <property type="molecule type" value="Genomic_DNA"/>
</dbReference>
<dbReference type="PRINTS" id="PR00677">
    <property type="entry name" value="PHOSDUCIN"/>
</dbReference>
<feature type="domain" description="Phosducin" evidence="4">
    <location>
        <begin position="67"/>
        <end position="268"/>
    </location>
</feature>
<dbReference type="OMA" id="PKYGYLC"/>
<evidence type="ECO:0000313" key="5">
    <source>
        <dbReference type="EMBL" id="EJK75931.1"/>
    </source>
</evidence>
<dbReference type="eggNOG" id="KOG3171">
    <property type="taxonomic scope" value="Eukaryota"/>
</dbReference>
<gene>
    <name evidence="5" type="ORF">THAOC_02330</name>
</gene>
<feature type="region of interest" description="Disordered" evidence="3">
    <location>
        <begin position="99"/>
        <end position="135"/>
    </location>
</feature>
<evidence type="ECO:0000313" key="6">
    <source>
        <dbReference type="Proteomes" id="UP000266841"/>
    </source>
</evidence>
<keyword evidence="2" id="KW-0597">Phosphoprotein</keyword>
<dbReference type="Pfam" id="PF02114">
    <property type="entry name" value="Phosducin"/>
    <property type="match status" value="1"/>
</dbReference>
<dbReference type="Gene3D" id="1.10.168.10">
    <property type="entry name" value="Phosducin, domain 2"/>
    <property type="match status" value="1"/>
</dbReference>
<dbReference type="Proteomes" id="UP000266841">
    <property type="component" value="Unassembled WGS sequence"/>
</dbReference>
<accession>K0TM66</accession>
<keyword evidence="6" id="KW-1185">Reference proteome</keyword>
<dbReference type="InterPro" id="IPR023196">
    <property type="entry name" value="Phosducin_N_dom_sf"/>
</dbReference>
<dbReference type="OrthoDB" id="70588at2759"/>
<dbReference type="InterPro" id="IPR036249">
    <property type="entry name" value="Thioredoxin-like_sf"/>
</dbReference>
<dbReference type="SUPFAM" id="SSF52833">
    <property type="entry name" value="Thioredoxin-like"/>
    <property type="match status" value="1"/>
</dbReference>
<evidence type="ECO:0000256" key="3">
    <source>
        <dbReference type="SAM" id="MobiDB-lite"/>
    </source>
</evidence>
<feature type="compositionally biased region" description="Pro residues" evidence="3">
    <location>
        <begin position="51"/>
        <end position="60"/>
    </location>
</feature>
<name>K0TM66_THAOC</name>
<evidence type="ECO:0000256" key="1">
    <source>
        <dbReference type="ARBA" id="ARBA00009686"/>
    </source>
</evidence>
<dbReference type="InterPro" id="IPR051499">
    <property type="entry name" value="Phosducin-like_reg"/>
</dbReference>
<feature type="compositionally biased region" description="Basic and acidic residues" evidence="3">
    <location>
        <begin position="113"/>
        <end position="129"/>
    </location>
</feature>
<proteinExistence type="inferred from homology"/>
<comment type="similarity">
    <text evidence="1">Belongs to the phosducin family.</text>
</comment>
<reference evidence="5 6" key="1">
    <citation type="journal article" date="2012" name="Genome Biol.">
        <title>Genome and low-iron response of an oceanic diatom adapted to chronic iron limitation.</title>
        <authorList>
            <person name="Lommer M."/>
            <person name="Specht M."/>
            <person name="Roy A.S."/>
            <person name="Kraemer L."/>
            <person name="Andreson R."/>
            <person name="Gutowska M.A."/>
            <person name="Wolf J."/>
            <person name="Bergner S.V."/>
            <person name="Schilhabel M.B."/>
            <person name="Klostermeier U.C."/>
            <person name="Beiko R.G."/>
            <person name="Rosenstiel P."/>
            <person name="Hippler M."/>
            <person name="Laroche J."/>
        </authorList>
    </citation>
    <scope>NUCLEOTIDE SEQUENCE [LARGE SCALE GENOMIC DNA]</scope>
    <source>
        <strain evidence="5 6">CCMP1005</strain>
    </source>
</reference>
<organism evidence="5 6">
    <name type="scientific">Thalassiosira oceanica</name>
    <name type="common">Marine diatom</name>
    <dbReference type="NCBI Taxonomy" id="159749"/>
    <lineage>
        <taxon>Eukaryota</taxon>
        <taxon>Sar</taxon>
        <taxon>Stramenopiles</taxon>
        <taxon>Ochrophyta</taxon>
        <taxon>Bacillariophyta</taxon>
        <taxon>Coscinodiscophyceae</taxon>
        <taxon>Thalassiosirophycidae</taxon>
        <taxon>Thalassiosirales</taxon>
        <taxon>Thalassiosiraceae</taxon>
        <taxon>Thalassiosira</taxon>
    </lineage>
</organism>
<dbReference type="GO" id="GO:0008277">
    <property type="term" value="P:regulation of G protein-coupled receptor signaling pathway"/>
    <property type="evidence" value="ECO:0007669"/>
    <property type="project" value="InterPro"/>
</dbReference>
<protein>
    <recommendedName>
        <fullName evidence="4">Phosducin domain-containing protein</fullName>
    </recommendedName>
</protein>
<dbReference type="PANTHER" id="PTHR46052">
    <property type="entry name" value="PHOSDUCIN-LIKE PROTEIN"/>
    <property type="match status" value="1"/>
</dbReference>
<evidence type="ECO:0000259" key="4">
    <source>
        <dbReference type="Pfam" id="PF02114"/>
    </source>
</evidence>
<feature type="region of interest" description="Disordered" evidence="3">
    <location>
        <begin position="1"/>
        <end position="71"/>
    </location>
</feature>
<dbReference type="PANTHER" id="PTHR46052:SF1">
    <property type="entry name" value="PHOSDUCIN-LIKE PROTEIN"/>
    <property type="match status" value="1"/>
</dbReference>
<comment type="caution">
    <text evidence="5">The sequence shown here is derived from an EMBL/GenBank/DDBJ whole genome shotgun (WGS) entry which is preliminary data.</text>
</comment>
<dbReference type="InterPro" id="IPR001200">
    <property type="entry name" value="Phosducin"/>
</dbReference>
<dbReference type="InterPro" id="IPR024253">
    <property type="entry name" value="Phosducin_thioredoxin-like_dom"/>
</dbReference>
<dbReference type="Gene3D" id="3.40.30.10">
    <property type="entry name" value="Glutaredoxin"/>
    <property type="match status" value="1"/>
</dbReference>
<sequence>MADLEDSFLKSNVPGRYSTWADDAEGGGNKRKIDGDSETDDEYYFSDAPDVPGPQLPLQPPSMRRTGNTGVKGVIADYNEARQRKALDEAEERLERLEILRGATDPARQGRHSPRDSAADREDDGQRSGDDDEFVKKYRSRRMSQLRDNATLPSYGVYSRATPEEYCDLTDSIDPRCHLIVHLCEGSILPCRRLDSALDKLALCMPHAKFIRVDALEANPNLDAICLPAVLVYKGGELKHNLVRFTDELPRDFTVEDVREVLEGIGVIDPDSTDGAISGDTRLQSQYISFES</sequence>
<evidence type="ECO:0000256" key="2">
    <source>
        <dbReference type="ARBA" id="ARBA00022553"/>
    </source>
</evidence>
<dbReference type="AlphaFoldDB" id="K0TM66"/>